<dbReference type="InterPro" id="IPR027417">
    <property type="entry name" value="P-loop_NTPase"/>
</dbReference>
<gene>
    <name evidence="3" type="ORF">GCM10010961_06970</name>
</gene>
<dbReference type="EMBL" id="BNAP01000002">
    <property type="protein sequence ID" value="GHG82443.1"/>
    <property type="molecule type" value="Genomic_DNA"/>
</dbReference>
<dbReference type="AlphaFoldDB" id="A0A8J3MBW1"/>
<dbReference type="GO" id="GO:0005524">
    <property type="term" value="F:ATP binding"/>
    <property type="evidence" value="ECO:0007669"/>
    <property type="project" value="InterPro"/>
</dbReference>
<dbReference type="Pfam" id="PF07931">
    <property type="entry name" value="CPT"/>
    <property type="match status" value="1"/>
</dbReference>
<reference evidence="3" key="2">
    <citation type="submission" date="2020-09" db="EMBL/GenBank/DDBJ databases">
        <authorList>
            <person name="Sun Q."/>
            <person name="Zhou Y."/>
        </authorList>
    </citation>
    <scope>NUCLEOTIDE SEQUENCE</scope>
    <source>
        <strain evidence="3">CGMCC 1.7081</strain>
    </source>
</reference>
<reference evidence="3" key="1">
    <citation type="journal article" date="2014" name="Int. J. Syst. Evol. Microbiol.">
        <title>Complete genome sequence of Corynebacterium casei LMG S-19264T (=DSM 44701T), isolated from a smear-ripened cheese.</title>
        <authorList>
            <consortium name="US DOE Joint Genome Institute (JGI-PGF)"/>
            <person name="Walter F."/>
            <person name="Albersmeier A."/>
            <person name="Kalinowski J."/>
            <person name="Ruckert C."/>
        </authorList>
    </citation>
    <scope>NUCLEOTIDE SEQUENCE</scope>
    <source>
        <strain evidence="3">CGMCC 1.7081</strain>
    </source>
</reference>
<proteinExistence type="predicted"/>
<organism evidence="3 4">
    <name type="scientific">Pseudodonghicola xiamenensis</name>
    <dbReference type="NCBI Taxonomy" id="337702"/>
    <lineage>
        <taxon>Bacteria</taxon>
        <taxon>Pseudomonadati</taxon>
        <taxon>Pseudomonadota</taxon>
        <taxon>Alphaproteobacteria</taxon>
        <taxon>Rhodobacterales</taxon>
        <taxon>Paracoccaceae</taxon>
        <taxon>Pseudodonghicola</taxon>
    </lineage>
</organism>
<evidence type="ECO:0008006" key="5">
    <source>
        <dbReference type="Google" id="ProtNLM"/>
    </source>
</evidence>
<comment type="caution">
    <text evidence="3">The sequence shown here is derived from an EMBL/GenBank/DDBJ whole genome shotgun (WGS) entry which is preliminary data.</text>
</comment>
<accession>A0A8J3MBW1</accession>
<dbReference type="InterPro" id="IPR012853">
    <property type="entry name" value="CPT"/>
</dbReference>
<feature type="binding site" evidence="2">
    <location>
        <begin position="9"/>
        <end position="16"/>
    </location>
    <ligand>
        <name>ATP</name>
        <dbReference type="ChEBI" id="CHEBI:30616"/>
    </ligand>
</feature>
<name>A0A8J3MBW1_9RHOB</name>
<dbReference type="Gene3D" id="3.40.50.300">
    <property type="entry name" value="P-loop containing nucleotide triphosphate hydrolases"/>
    <property type="match status" value="1"/>
</dbReference>
<dbReference type="SUPFAM" id="SSF52540">
    <property type="entry name" value="P-loop containing nucleoside triphosphate hydrolases"/>
    <property type="match status" value="1"/>
</dbReference>
<feature type="active site" evidence="1">
    <location>
        <position position="36"/>
    </location>
</feature>
<evidence type="ECO:0000313" key="3">
    <source>
        <dbReference type="EMBL" id="GHG82443.1"/>
    </source>
</evidence>
<dbReference type="GO" id="GO:0016740">
    <property type="term" value="F:transferase activity"/>
    <property type="evidence" value="ECO:0007669"/>
    <property type="project" value="InterPro"/>
</dbReference>
<evidence type="ECO:0000313" key="4">
    <source>
        <dbReference type="Proteomes" id="UP000611500"/>
    </source>
</evidence>
<dbReference type="Proteomes" id="UP000611500">
    <property type="component" value="Unassembled WGS sequence"/>
</dbReference>
<keyword evidence="4" id="KW-1185">Reference proteome</keyword>
<sequence length="180" mass="20018">MALILFLHGASSSGKSTLARQLRLRANRPFLHLSIDHLRDSGAWTPADYPNWRAARPGFFSGFHRALAAFADTQNDLIVEHILDTPGWQADLQSLFAPHDLLFIGLHTPLETLRLREHDRADRPQGSAEADYHKIHRGLTYDLSLDGSASPEDNAGRILARLQAPLPRSAFFAAPKNLPD</sequence>
<evidence type="ECO:0000256" key="2">
    <source>
        <dbReference type="PIRSR" id="PIRSR007531-2"/>
    </source>
</evidence>
<protein>
    <recommendedName>
        <fullName evidence="5">Chloramphenicol 3-O phosphotransferase</fullName>
    </recommendedName>
</protein>
<dbReference type="RefSeq" id="WP_028093463.1">
    <property type="nucleotide sequence ID" value="NZ_BNAP01000002.1"/>
</dbReference>
<dbReference type="PIRSF" id="PIRSF007531">
    <property type="entry name" value="CPT"/>
    <property type="match status" value="1"/>
</dbReference>
<evidence type="ECO:0000256" key="1">
    <source>
        <dbReference type="PIRSR" id="PIRSR007531-1"/>
    </source>
</evidence>